<keyword evidence="4" id="KW-0812">Transmembrane</keyword>
<dbReference type="SUPFAM" id="SSF74650">
    <property type="entry name" value="Galactose mutarotase-like"/>
    <property type="match status" value="2"/>
</dbReference>
<feature type="transmembrane region" description="Helical" evidence="4">
    <location>
        <begin position="942"/>
        <end position="961"/>
    </location>
</feature>
<dbReference type="SMART" id="SM01068">
    <property type="entry name" value="CBM_X"/>
    <property type="match status" value="2"/>
</dbReference>
<dbReference type="GO" id="GO:0016757">
    <property type="term" value="F:glycosyltransferase activity"/>
    <property type="evidence" value="ECO:0007669"/>
    <property type="project" value="UniProtKB-KW"/>
</dbReference>
<evidence type="ECO:0000256" key="3">
    <source>
        <dbReference type="SAM" id="Coils"/>
    </source>
</evidence>
<dbReference type="GO" id="GO:0030246">
    <property type="term" value="F:carbohydrate binding"/>
    <property type="evidence" value="ECO:0007669"/>
    <property type="project" value="InterPro"/>
</dbReference>
<dbReference type="Gene3D" id="2.70.98.40">
    <property type="entry name" value="Glycoside hydrolase, family 65, N-terminal domain"/>
    <property type="match status" value="2"/>
</dbReference>
<feature type="transmembrane region" description="Helical" evidence="4">
    <location>
        <begin position="847"/>
        <end position="869"/>
    </location>
</feature>
<keyword evidence="4" id="KW-0472">Membrane</keyword>
<name>R4JZC7_CLOPA</name>
<feature type="transmembrane region" description="Helical" evidence="4">
    <location>
        <begin position="968"/>
        <end position="988"/>
    </location>
</feature>
<dbReference type="InterPro" id="IPR037820">
    <property type="entry name" value="GH94N_NdvB"/>
</dbReference>
<sequence length="2884" mass="330677">MPYIYIQISAVILILSIFIVVTFEIRHRNDSFEEFPPINLEGEGLKRHAAYISDYHKRIKTTNSKRKIMKSIDKNYRDILAGYEYIDRDTRYKRDVIPAAEWLMDNLYLIEKEYKDIKHNLPEYCYKNLPAVNKGIFKGYPRVYHIAMEMVSHTYGKIDEKTIMSFIETYQKQTVLTNSELWALPNMLRIALLQNIGSVTNKIVTAQKEKNRADRLGDGLINAVNNGKIDEELKNIIAEKPKFTAHFAGRLLKDLRDNGIDNENIYNWIENNLAAIESSSEKIMITEHQKEIGFQLSMGNCINSIREVEALNWTEGFEKLSYTDEILRQDPSGIYGKMDFNSRDYYRHNVERMAKHMGISESYLARLCIECSLNASEKSKNEYEKHVGYYIIDKGVNYLKRKISYRARGIDIFTYAFKKHKAAWYIFLNIAGTIGLLIFIIARSLADDANFILWRYIISGIAIIIPCSEIVNSILNWSINHLATPKFIPKMELSEGISSDCKTIVVIPAILSDEKTVHEIISKLEVYYLANEENNLYFAVLGDFKDSQNESEAEDNKINETALNDIKLLNEKYKRKNEDIFYFLNRARTYNKKQNSWLGWERKRGKLMEFNQLLRGGSDTSYNVISGSIVKLQDVKYVITLDSDTQLPRDTAKKLVGAMSHVLNKAIVDTKKKKVTRGYGIMQPRISIDTVSANKTFYSKIFSGETGIDTYSTAISDAYQDLFGEGIYTGKGIYDIDVFQNAIDGQIKENSVLSHDLLEGAYARCALVTDVEFIDAYPSYYNSGTKRLHRWVRGDWQLIPYMFKPSSLNVISKWKMLDNLRRSTLSLSIIILLILSLTIVPDGIDKWLSLAFIALISPWLFDVSEIVASPMRGISISGKMNSNKNVIEQVFLIFTFLTFNACLMLDAIFRTLYRITISRKKLLEWQTAADTEANSNKKFTGYLLYMWTGSAVAAIIAALGFKAQQPVGYIILPSCILWFISPIIAYFISKDRKKVDIKLSDEDRNLLRRISRKTFAYFEDFINDEENWLAPDNYQEDPAKGVAHRTSPTNMGMGITSNLAAYDLGYLTLPELVDRLDKILTSMESLEKYKGHFYNWYDTKTKQPLNPRYISTVDSGNLVGYLWLASRALQEYISEPLITIRYAKGICDILRLSNEEIENAFSVKNNYNSMISEIEAYNMDAATWKRTLTTLSGECDKFEKNNKNIILYWNSKARHQIKMGLDEIDRIFPWAELVSKRDEMINNKGNAIKNLSNNVALKDIPKEIDKIISTFTVSDDAFSFGKDITWIDKIINMFNESKTQIEKLINKVEDIRMRLDTMAEETDFKIVFDSKRQLFSIGYDMEANKISNCYYDLLASESRQASFVAIAKGDVEQSHWFKLGRAMSFMGKGKGLVSWSGTMFEYFMPMLIMKNYEDTLLNETYKSVVEGQKKYIKDRKISCWGISESAFYKFDIASNYQYKAFGVPGIGLKRGLVDELVISPYSTVLAMQQDVNNSLSNIKRIMSEGLEGKYGFYEAVDYTENRLPKNIKKAIIKCFMVHHQGMSLMALDNILNRFVLQNIFHNIPKIKATELLLQERVPKRVVYDRDKVFEAVNNEKNDRSNFIVRIYNNAKTEMPETHILSNGVYSMMISNSGSGYSKKQDMMLYRWKEDVTTEDKGLFFYIRDITDNRLWSAAYEPSKTEGDSYEAIFALDKVEFKRKDGDVETHTEIAVSSEDNTEVRKFTLKNNGNVEKLIELTSYSEITLAPLNADEVHPAFSNLFIRTEFVESPMCILANRRPRAKKQDKPWLMQTMFIDGENDDDIQYETSRVNFIGRGRDVTSPLCFDEGNDKLKNTVGNVLDPIISIRRSIKIKPGTSCSIVFVNSITDSREDALNMAIKYHQVQNIKRAFELSWSQSQVELNYLGIKPNQANLYQLMASKLLFINTMVREREYYIKGVSKSQSALWAYGISGDLPIALLIVRNESDIGLVKQMLNAHEYWSMKGLKVDLVIINMNGNSYLQELQNSLGDVIASSRSRDKQNKPAGVFLHSNATMGEEDIKLLMGISRLVIDSDKGLLVSQVKSSIKLKEDAADIQPKNINYRVSEFQYPERELAYNNGFGGFDTEANEYVITLEDYKNTPAPWINVISNKNFGFHISEAGSAYTWFRNSRENKITPWSNDYVTDELGEAIYIRDEDTGKLWSISPKPIRDKGKYIIEHGYGYSNFKHTANGIAGEMTMFASMEESVKFIEVKLKNISDIKRNLSVSYYSQIVMGVVPSHTGIHIVTNIDKEKNFMFSKNPYSQNFGNSYAYLKILGGNEESFTGNRKEFIGRGGSLTSPQALKKITLSNNIGAGLDPCMAENCKISLEAEEENSLWIIFGEDESLEKIGEVIDRYSNYHNVIKELYLTKTYWENMLGKIKVKTPDETMDIMLNGWLMYQAISCRLWSRTAFYQSGGAYGFRDQLQDVMPLSFLKPKMTRKQIIISASRQFLEGDVQHWWHPVVDSGIRTRFSDDLLWLPYVTSDYIKNTGDYSILEESVEYLEDEPLKEGEDERYSISKKSDKTGSIYEHCIKALEKGLKFGIHNIPLMGSGDWNDGMSTVGNQGKGESVWLGWFVYSILRDFKDICKIKGDEYRSQRYSELSDFVKENLEKNAWDGKWYRRAYFDDGTPLGSVKNDECRIDSLSQSWAVISKAASPERAEAAMDSLEKYLVKENERMVLLLTPPFDNSKLEPGYIKGYVPGVRENGGQYTHAATWVILAMAKLGKTDKAWKLFNMINPINHSKTKEESEIYKVEPYVMAADVYAGEHVGRGGWTWYTGTAGWMYRVGIEGILGLSLVGERGFRINPCVPKEWNEYEINYRHENCMYNIIIKRSENKSVTIDGKHVQDGIIPFMAEGAHVVEIKF</sequence>
<dbReference type="Gene3D" id="2.60.420.10">
    <property type="entry name" value="Maltose phosphorylase, domain 3"/>
    <property type="match status" value="1"/>
</dbReference>
<dbReference type="InterPro" id="IPR019282">
    <property type="entry name" value="Glycoamylase-like_cons_dom"/>
</dbReference>
<dbReference type="Gene3D" id="1.50.10.140">
    <property type="match status" value="2"/>
</dbReference>
<gene>
    <name evidence="8" type="ORF">Clopa_1190</name>
</gene>
<evidence type="ECO:0000256" key="2">
    <source>
        <dbReference type="ARBA" id="ARBA00022679"/>
    </source>
</evidence>
<dbReference type="InterPro" id="IPR037824">
    <property type="entry name" value="GH94N_2_NdvB"/>
</dbReference>
<dbReference type="HOGENOM" id="CLU_000646_0_0_9"/>
<feature type="coiled-coil region" evidence="3">
    <location>
        <begin position="1294"/>
        <end position="1321"/>
    </location>
</feature>
<dbReference type="PANTHER" id="PTHR37469">
    <property type="entry name" value="CELLOBIONIC ACID PHOSPHORYLASE-RELATED"/>
    <property type="match status" value="1"/>
</dbReference>
<evidence type="ECO:0000313" key="9">
    <source>
        <dbReference type="Proteomes" id="UP000013523"/>
    </source>
</evidence>
<accession>R4JZC7</accession>
<evidence type="ECO:0000256" key="1">
    <source>
        <dbReference type="ARBA" id="ARBA00022676"/>
    </source>
</evidence>
<keyword evidence="1" id="KW-0328">Glycosyltransferase</keyword>
<evidence type="ECO:0000259" key="6">
    <source>
        <dbReference type="Pfam" id="PF10091"/>
    </source>
</evidence>
<dbReference type="InterPro" id="IPR011013">
    <property type="entry name" value="Gal_mutarotase_sf_dom"/>
</dbReference>
<feature type="transmembrane region" description="Helical" evidence="4">
    <location>
        <begin position="6"/>
        <end position="25"/>
    </location>
</feature>
<dbReference type="EMBL" id="CP003261">
    <property type="protein sequence ID" value="AGK96182.1"/>
    <property type="molecule type" value="Genomic_DNA"/>
</dbReference>
<feature type="domain" description="Glycosyl hydrolase 94 supersandwich" evidence="5">
    <location>
        <begin position="2106"/>
        <end position="2376"/>
    </location>
</feature>
<dbReference type="SUPFAM" id="SSF48208">
    <property type="entry name" value="Six-hairpin glycosidases"/>
    <property type="match status" value="1"/>
</dbReference>
<dbReference type="PANTHER" id="PTHR37469:SF2">
    <property type="entry name" value="CELLOBIONIC ACID PHOSPHORYLASE"/>
    <property type="match status" value="1"/>
</dbReference>
<dbReference type="KEGG" id="cpas:Clopa_1190"/>
<dbReference type="Gene3D" id="1.50.10.10">
    <property type="match status" value="1"/>
</dbReference>
<feature type="transmembrane region" description="Helical" evidence="4">
    <location>
        <begin position="422"/>
        <end position="446"/>
    </location>
</feature>
<feature type="domain" description="Glycosyl hydrolase 94 supersandwich" evidence="5">
    <location>
        <begin position="1602"/>
        <end position="1881"/>
    </location>
</feature>
<dbReference type="InterPro" id="IPR012341">
    <property type="entry name" value="6hp_glycosidase-like_sf"/>
</dbReference>
<dbReference type="Proteomes" id="UP000013523">
    <property type="component" value="Chromosome"/>
</dbReference>
<dbReference type="InterPro" id="IPR033432">
    <property type="entry name" value="GH94_catalytic"/>
</dbReference>
<dbReference type="RefSeq" id="WP_015614505.1">
    <property type="nucleotide sequence ID" value="NC_021182.1"/>
</dbReference>
<feature type="domain" description="Glycoamylase-like" evidence="6">
    <location>
        <begin position="1350"/>
        <end position="1564"/>
    </location>
</feature>
<dbReference type="CDD" id="cd11753">
    <property type="entry name" value="GH94N_ChvB_NdvB_2_like"/>
    <property type="match status" value="1"/>
</dbReference>
<dbReference type="Pfam" id="PF17167">
    <property type="entry name" value="Glyco_hydro_94"/>
    <property type="match status" value="1"/>
</dbReference>
<dbReference type="InterPro" id="IPR010383">
    <property type="entry name" value="Glyco_hydrolase_94_b-supersand"/>
</dbReference>
<dbReference type="Pfam" id="PF06165">
    <property type="entry name" value="GH94_b-supersand"/>
    <property type="match status" value="2"/>
</dbReference>
<protein>
    <submittedName>
        <fullName evidence="8">Cellobiose phosphorylase</fullName>
    </submittedName>
</protein>
<evidence type="ECO:0000313" key="8">
    <source>
        <dbReference type="EMBL" id="AGK96182.1"/>
    </source>
</evidence>
<dbReference type="GO" id="GO:0005975">
    <property type="term" value="P:carbohydrate metabolic process"/>
    <property type="evidence" value="ECO:0007669"/>
    <property type="project" value="InterPro"/>
</dbReference>
<dbReference type="InterPro" id="IPR008928">
    <property type="entry name" value="6-hairpin_glycosidase_sf"/>
</dbReference>
<keyword evidence="4" id="KW-1133">Transmembrane helix</keyword>
<keyword evidence="3" id="KW-0175">Coiled coil</keyword>
<organism evidence="8 9">
    <name type="scientific">Clostridium pasteurianum BC1</name>
    <dbReference type="NCBI Taxonomy" id="86416"/>
    <lineage>
        <taxon>Bacteria</taxon>
        <taxon>Bacillati</taxon>
        <taxon>Bacillota</taxon>
        <taxon>Clostridia</taxon>
        <taxon>Eubacteriales</taxon>
        <taxon>Clostridiaceae</taxon>
        <taxon>Clostridium</taxon>
    </lineage>
</organism>
<dbReference type="InterPro" id="IPR037018">
    <property type="entry name" value="GH65_N"/>
</dbReference>
<proteinExistence type="predicted"/>
<reference evidence="8 9" key="1">
    <citation type="submission" date="2012-01" db="EMBL/GenBank/DDBJ databases">
        <title>Complete sequence of chromosome of Clostridium pasteurianum BC1.</title>
        <authorList>
            <consortium name="US DOE Joint Genome Institute"/>
            <person name="Lucas S."/>
            <person name="Han J."/>
            <person name="Lapidus A."/>
            <person name="Cheng J.-F."/>
            <person name="Goodwin L."/>
            <person name="Pitluck S."/>
            <person name="Peters L."/>
            <person name="Mikhailova N."/>
            <person name="Teshima H."/>
            <person name="Detter J.C."/>
            <person name="Han C."/>
            <person name="Tapia R."/>
            <person name="Land M."/>
            <person name="Hauser L."/>
            <person name="Kyrpides N."/>
            <person name="Ivanova N."/>
            <person name="Pagani I."/>
            <person name="Dunn J."/>
            <person name="Taghavi S."/>
            <person name="Francis A."/>
            <person name="van der Lelie D."/>
            <person name="Woyke T."/>
        </authorList>
    </citation>
    <scope>NUCLEOTIDE SEQUENCE [LARGE SCALE GENOMIC DNA]</scope>
    <source>
        <strain evidence="8 9">BC1</strain>
    </source>
</reference>
<dbReference type="OrthoDB" id="9769991at2"/>
<evidence type="ECO:0000259" key="7">
    <source>
        <dbReference type="Pfam" id="PF17167"/>
    </source>
</evidence>
<dbReference type="CDD" id="cd11756">
    <property type="entry name" value="GH94N_ChvB_NdvB_1_like"/>
    <property type="match status" value="1"/>
</dbReference>
<feature type="transmembrane region" description="Helical" evidence="4">
    <location>
        <begin position="452"/>
        <end position="471"/>
    </location>
</feature>
<evidence type="ECO:0000259" key="5">
    <source>
        <dbReference type="Pfam" id="PF06165"/>
    </source>
</evidence>
<keyword evidence="2" id="KW-0808">Transferase</keyword>
<dbReference type="STRING" id="86416.Clopa_1190"/>
<feature type="domain" description="Glycosyl hydrolase 94 catalytic" evidence="7">
    <location>
        <begin position="2390"/>
        <end position="2813"/>
    </location>
</feature>
<feature type="transmembrane region" description="Helical" evidence="4">
    <location>
        <begin position="823"/>
        <end position="841"/>
    </location>
</feature>
<dbReference type="PATRIC" id="fig|86416.3.peg.1191"/>
<evidence type="ECO:0000256" key="4">
    <source>
        <dbReference type="SAM" id="Phobius"/>
    </source>
</evidence>
<dbReference type="InterPro" id="IPR052047">
    <property type="entry name" value="GH94_Enzymes"/>
</dbReference>
<keyword evidence="9" id="KW-1185">Reference proteome</keyword>
<dbReference type="eggNOG" id="COG3459">
    <property type="taxonomic scope" value="Bacteria"/>
</dbReference>
<feature type="transmembrane region" description="Helical" evidence="4">
    <location>
        <begin position="890"/>
        <end position="913"/>
    </location>
</feature>
<dbReference type="Pfam" id="PF10091">
    <property type="entry name" value="Glycoamylase"/>
    <property type="match status" value="1"/>
</dbReference>